<dbReference type="PANTHER" id="PTHR11360">
    <property type="entry name" value="MONOCARBOXYLATE TRANSPORTER"/>
    <property type="match status" value="1"/>
</dbReference>
<name>A0A9Q0YF80_HOLLE</name>
<dbReference type="SUPFAM" id="SSF103473">
    <property type="entry name" value="MFS general substrate transporter"/>
    <property type="match status" value="1"/>
</dbReference>
<protein>
    <submittedName>
        <fullName evidence="2">Monocarboxylate transporter 4</fullName>
    </submittedName>
</protein>
<keyword evidence="1" id="KW-0812">Transmembrane</keyword>
<dbReference type="AlphaFoldDB" id="A0A9Q0YF80"/>
<evidence type="ECO:0000313" key="3">
    <source>
        <dbReference type="Proteomes" id="UP001152320"/>
    </source>
</evidence>
<organism evidence="2 3">
    <name type="scientific">Holothuria leucospilota</name>
    <name type="common">Black long sea cucumber</name>
    <name type="synonym">Mertensiothuria leucospilota</name>
    <dbReference type="NCBI Taxonomy" id="206669"/>
    <lineage>
        <taxon>Eukaryota</taxon>
        <taxon>Metazoa</taxon>
        <taxon>Echinodermata</taxon>
        <taxon>Eleutherozoa</taxon>
        <taxon>Echinozoa</taxon>
        <taxon>Holothuroidea</taxon>
        <taxon>Aspidochirotacea</taxon>
        <taxon>Aspidochirotida</taxon>
        <taxon>Holothuriidae</taxon>
        <taxon>Holothuria</taxon>
    </lineage>
</organism>
<evidence type="ECO:0000256" key="1">
    <source>
        <dbReference type="SAM" id="Phobius"/>
    </source>
</evidence>
<keyword evidence="1" id="KW-0472">Membrane</keyword>
<feature type="transmembrane region" description="Helical" evidence="1">
    <location>
        <begin position="117"/>
        <end position="137"/>
    </location>
</feature>
<feature type="transmembrane region" description="Helical" evidence="1">
    <location>
        <begin position="149"/>
        <end position="168"/>
    </location>
</feature>
<feature type="transmembrane region" description="Helical" evidence="1">
    <location>
        <begin position="217"/>
        <end position="239"/>
    </location>
</feature>
<feature type="transmembrane region" description="Helical" evidence="1">
    <location>
        <begin position="251"/>
        <end position="274"/>
    </location>
</feature>
<evidence type="ECO:0000313" key="2">
    <source>
        <dbReference type="EMBL" id="KAJ8020280.1"/>
    </source>
</evidence>
<feature type="transmembrane region" description="Helical" evidence="1">
    <location>
        <begin position="281"/>
        <end position="299"/>
    </location>
</feature>
<dbReference type="EMBL" id="JAIZAY010000022">
    <property type="protein sequence ID" value="KAJ8020280.1"/>
    <property type="molecule type" value="Genomic_DNA"/>
</dbReference>
<feature type="transmembrane region" description="Helical" evidence="1">
    <location>
        <begin position="82"/>
        <end position="105"/>
    </location>
</feature>
<proteinExistence type="predicted"/>
<dbReference type="InterPro" id="IPR011701">
    <property type="entry name" value="MFS"/>
</dbReference>
<dbReference type="OrthoDB" id="8055603at2759"/>
<reference evidence="2" key="1">
    <citation type="submission" date="2021-10" db="EMBL/GenBank/DDBJ databases">
        <title>Tropical sea cucumber genome reveals ecological adaptation and Cuvierian tubules defense mechanism.</title>
        <authorList>
            <person name="Chen T."/>
        </authorList>
    </citation>
    <scope>NUCLEOTIDE SEQUENCE</scope>
    <source>
        <strain evidence="2">Nanhai2018</strain>
        <tissue evidence="2">Muscle</tissue>
    </source>
</reference>
<dbReference type="InterPro" id="IPR036259">
    <property type="entry name" value="MFS_trans_sf"/>
</dbReference>
<dbReference type="Pfam" id="PF07690">
    <property type="entry name" value="MFS_1"/>
    <property type="match status" value="1"/>
</dbReference>
<feature type="transmembrane region" description="Helical" evidence="1">
    <location>
        <begin position="28"/>
        <end position="52"/>
    </location>
</feature>
<keyword evidence="1" id="KW-1133">Transmembrane helix</keyword>
<keyword evidence="3" id="KW-1185">Reference proteome</keyword>
<dbReference type="Gene3D" id="1.20.1250.20">
    <property type="entry name" value="MFS general substrate transporter like domains"/>
    <property type="match status" value="1"/>
</dbReference>
<accession>A0A9Q0YF80</accession>
<dbReference type="Proteomes" id="UP001152320">
    <property type="component" value="Chromosome 22"/>
</dbReference>
<feature type="transmembrane region" description="Helical" evidence="1">
    <location>
        <begin position="59"/>
        <end position="76"/>
    </location>
</feature>
<dbReference type="GO" id="GO:0008028">
    <property type="term" value="F:monocarboxylic acid transmembrane transporter activity"/>
    <property type="evidence" value="ECO:0007669"/>
    <property type="project" value="TreeGrafter"/>
</dbReference>
<gene>
    <name evidence="2" type="ORF">HOLleu_39834</name>
</gene>
<dbReference type="PANTHER" id="PTHR11360:SF303">
    <property type="entry name" value="MAJOR FACILITATOR SUPERFAMILY (MFS) PROFILE DOMAIN-CONTAINING PROTEIN"/>
    <property type="match status" value="1"/>
</dbReference>
<sequence>MLLFSGSVKSNGVILDDLVKRLGTTNTLVAGAFALQNGIAYTITPFTVLLFTVFTNRQVCVVGGMMAGIGYIYLGFNLTSILQVYAAYLISGIGFGLTTLSSYIILQSYFKDQNLPLVISFVALFDFVGIAAVPPVLQYLRSNYGLENSLVLFGAIMWNLIVTGVASTEPPKNKFNLKNVKYTEDKNSSGLNASSLKTLETYLRNTFSVFEHTTFRLVLVVEIVGYYLFVSWALFLVSLGTTLGLTEVEAVSLSSIGGTGGLVGRIIATFLFIFNKMNACTSSLIPIPIAGFTFFVIAFPSSYYIVSILTFVCGLCLGLNSSGVFGLIPTTVCRDHYKYAISYEAFFMGVATQISGLLSGTETVKLNQCILLIRENSVK</sequence>
<comment type="caution">
    <text evidence="2">The sequence shown here is derived from an EMBL/GenBank/DDBJ whole genome shotgun (WGS) entry which is preliminary data.</text>
</comment>
<feature type="transmembrane region" description="Helical" evidence="1">
    <location>
        <begin position="305"/>
        <end position="328"/>
    </location>
</feature>
<dbReference type="InterPro" id="IPR050327">
    <property type="entry name" value="Proton-linked_MCT"/>
</dbReference>